<comment type="similarity">
    <text evidence="2">Belongs to the Nudix hydrolase family.</text>
</comment>
<dbReference type="EMBL" id="FUHU01000035">
    <property type="protein sequence ID" value="SJM61653.1"/>
    <property type="molecule type" value="Genomic_DNA"/>
</dbReference>
<dbReference type="SUPFAM" id="SSF55811">
    <property type="entry name" value="Nudix"/>
    <property type="match status" value="1"/>
</dbReference>
<dbReference type="Gene3D" id="3.90.79.10">
    <property type="entry name" value="Nucleoside Triphosphate Pyrophosphohydrolase"/>
    <property type="match status" value="1"/>
</dbReference>
<dbReference type="GO" id="GO:0044716">
    <property type="term" value="F:8-oxo-GDP phosphatase activity"/>
    <property type="evidence" value="ECO:0007669"/>
    <property type="project" value="TreeGrafter"/>
</dbReference>
<dbReference type="GO" id="GO:0006260">
    <property type="term" value="P:DNA replication"/>
    <property type="evidence" value="ECO:0007669"/>
    <property type="project" value="UniProtKB-KW"/>
</dbReference>
<dbReference type="InterPro" id="IPR000086">
    <property type="entry name" value="NUDIX_hydrolase_dom"/>
</dbReference>
<dbReference type="CDD" id="cd03425">
    <property type="entry name" value="NUDIX_MutT_NudA_like"/>
    <property type="match status" value="1"/>
</dbReference>
<dbReference type="InterPro" id="IPR047127">
    <property type="entry name" value="MutT-like"/>
</dbReference>
<comment type="cofactor">
    <cofactor evidence="1">
        <name>Mg(2+)</name>
        <dbReference type="ChEBI" id="CHEBI:18420"/>
    </cofactor>
</comment>
<evidence type="ECO:0000256" key="11">
    <source>
        <dbReference type="ARBA" id="ARBA00038905"/>
    </source>
</evidence>
<keyword evidence="5" id="KW-0479">Metal-binding</keyword>
<keyword evidence="8" id="KW-0460">Magnesium</keyword>
<evidence type="ECO:0000313" key="14">
    <source>
        <dbReference type="Proteomes" id="UP000195787"/>
    </source>
</evidence>
<evidence type="ECO:0000256" key="10">
    <source>
        <dbReference type="ARBA" id="ARBA00035861"/>
    </source>
</evidence>
<dbReference type="GO" id="GO:0035539">
    <property type="term" value="F:8-oxo-7,8-dihydrodeoxyguanosine triphosphate pyrophosphatase activity"/>
    <property type="evidence" value="ECO:0007669"/>
    <property type="project" value="UniProtKB-EC"/>
</dbReference>
<dbReference type="EC" id="3.6.1.55" evidence="11"/>
<evidence type="ECO:0000259" key="12">
    <source>
        <dbReference type="PROSITE" id="PS51462"/>
    </source>
</evidence>
<evidence type="ECO:0000256" key="6">
    <source>
        <dbReference type="ARBA" id="ARBA00022763"/>
    </source>
</evidence>
<evidence type="ECO:0000256" key="5">
    <source>
        <dbReference type="ARBA" id="ARBA00022723"/>
    </source>
</evidence>
<dbReference type="PANTHER" id="PTHR47707">
    <property type="entry name" value="8-OXO-DGTP DIPHOSPHATASE"/>
    <property type="match status" value="1"/>
</dbReference>
<evidence type="ECO:0000256" key="1">
    <source>
        <dbReference type="ARBA" id="ARBA00001946"/>
    </source>
</evidence>
<reference evidence="13 14" key="1">
    <citation type="submission" date="2017-02" db="EMBL/GenBank/DDBJ databases">
        <authorList>
            <person name="Peterson S.W."/>
        </authorList>
    </citation>
    <scope>NUCLEOTIDE SEQUENCE [LARGE SCALE GENOMIC DNA]</scope>
    <source>
        <strain evidence="13 14">LMG 22410</strain>
    </source>
</reference>
<evidence type="ECO:0000256" key="7">
    <source>
        <dbReference type="ARBA" id="ARBA00022801"/>
    </source>
</evidence>
<dbReference type="Proteomes" id="UP000195787">
    <property type="component" value="Unassembled WGS sequence"/>
</dbReference>
<proteinExistence type="inferred from homology"/>
<dbReference type="InterPro" id="IPR015797">
    <property type="entry name" value="NUDIX_hydrolase-like_dom_sf"/>
</dbReference>
<dbReference type="PANTHER" id="PTHR47707:SF1">
    <property type="entry name" value="NUDIX HYDROLASE FAMILY PROTEIN"/>
    <property type="match status" value="1"/>
</dbReference>
<comment type="catalytic activity">
    <reaction evidence="10">
        <text>8-oxo-dGTP + H2O = 8-oxo-dGMP + diphosphate + H(+)</text>
        <dbReference type="Rhea" id="RHEA:31575"/>
        <dbReference type="ChEBI" id="CHEBI:15377"/>
        <dbReference type="ChEBI" id="CHEBI:15378"/>
        <dbReference type="ChEBI" id="CHEBI:33019"/>
        <dbReference type="ChEBI" id="CHEBI:63224"/>
        <dbReference type="ChEBI" id="CHEBI:77896"/>
        <dbReference type="EC" id="3.6.1.55"/>
    </reaction>
</comment>
<keyword evidence="4" id="KW-0235">DNA replication</keyword>
<protein>
    <recommendedName>
        <fullName evidence="11">8-oxo-dGTP diphosphatase</fullName>
        <ecNumber evidence="11">3.6.1.55</ecNumber>
    </recommendedName>
</protein>
<evidence type="ECO:0000313" key="13">
    <source>
        <dbReference type="EMBL" id="SJM61653.1"/>
    </source>
</evidence>
<organism evidence="13 14">
    <name type="scientific">Agrococcus casei LMG 22410</name>
    <dbReference type="NCBI Taxonomy" id="1255656"/>
    <lineage>
        <taxon>Bacteria</taxon>
        <taxon>Bacillati</taxon>
        <taxon>Actinomycetota</taxon>
        <taxon>Actinomycetes</taxon>
        <taxon>Micrococcales</taxon>
        <taxon>Microbacteriaceae</taxon>
        <taxon>Agrococcus</taxon>
    </lineage>
</organism>
<sequence>MWEFPGGKIEPGETPEEALRRELVEELLIDVEVGKKVVTTVYEYDFGVVTLTTFYCRLDEGEPTLTEHVAVRWLAVEELPSLEWAPADVPAIDKIRSDFRAVHA</sequence>
<keyword evidence="6" id="KW-0227">DNA damage</keyword>
<dbReference type="GO" id="GO:0006281">
    <property type="term" value="P:DNA repair"/>
    <property type="evidence" value="ECO:0007669"/>
    <property type="project" value="UniProtKB-KW"/>
</dbReference>
<dbReference type="PRINTS" id="PR00502">
    <property type="entry name" value="NUDIXFAMILY"/>
</dbReference>
<evidence type="ECO:0000256" key="8">
    <source>
        <dbReference type="ARBA" id="ARBA00022842"/>
    </source>
</evidence>
<dbReference type="GO" id="GO:0046872">
    <property type="term" value="F:metal ion binding"/>
    <property type="evidence" value="ECO:0007669"/>
    <property type="project" value="UniProtKB-KW"/>
</dbReference>
<name>A0A1R4G0P2_9MICO</name>
<dbReference type="AlphaFoldDB" id="A0A1R4G0P2"/>
<dbReference type="GO" id="GO:0044715">
    <property type="term" value="F:8-oxo-dGDP phosphatase activity"/>
    <property type="evidence" value="ECO:0007669"/>
    <property type="project" value="TreeGrafter"/>
</dbReference>
<dbReference type="GO" id="GO:0008413">
    <property type="term" value="F:8-oxo-7,8-dihydroguanosine triphosphate pyrophosphatase activity"/>
    <property type="evidence" value="ECO:0007669"/>
    <property type="project" value="TreeGrafter"/>
</dbReference>
<keyword evidence="9" id="KW-0234">DNA repair</keyword>
<evidence type="ECO:0000256" key="9">
    <source>
        <dbReference type="ARBA" id="ARBA00023204"/>
    </source>
</evidence>
<keyword evidence="7 13" id="KW-0378">Hydrolase</keyword>
<keyword evidence="3" id="KW-0515">Mutator protein</keyword>
<keyword evidence="14" id="KW-1185">Reference proteome</keyword>
<dbReference type="Pfam" id="PF00293">
    <property type="entry name" value="NUDIX"/>
    <property type="match status" value="1"/>
</dbReference>
<evidence type="ECO:0000256" key="2">
    <source>
        <dbReference type="ARBA" id="ARBA00005582"/>
    </source>
</evidence>
<dbReference type="InterPro" id="IPR020476">
    <property type="entry name" value="Nudix_hydrolase"/>
</dbReference>
<evidence type="ECO:0000256" key="4">
    <source>
        <dbReference type="ARBA" id="ARBA00022705"/>
    </source>
</evidence>
<accession>A0A1R4G0P2</accession>
<feature type="domain" description="Nudix hydrolase" evidence="12">
    <location>
        <begin position="1"/>
        <end position="96"/>
    </location>
</feature>
<evidence type="ECO:0000256" key="3">
    <source>
        <dbReference type="ARBA" id="ARBA00022457"/>
    </source>
</evidence>
<gene>
    <name evidence="13" type="ORF">CZ674_07875</name>
</gene>
<dbReference type="PROSITE" id="PS51462">
    <property type="entry name" value="NUDIX"/>
    <property type="match status" value="1"/>
</dbReference>